<gene>
    <name evidence="1" type="ORF">ASJ80_03170</name>
</gene>
<organism evidence="1 2">
    <name type="scientific">Methanobacterium bryantii</name>
    <dbReference type="NCBI Taxonomy" id="2161"/>
    <lineage>
        <taxon>Archaea</taxon>
        <taxon>Methanobacteriati</taxon>
        <taxon>Methanobacteriota</taxon>
        <taxon>Methanomada group</taxon>
        <taxon>Methanobacteria</taxon>
        <taxon>Methanobacteriales</taxon>
        <taxon>Methanobacteriaceae</taxon>
        <taxon>Methanobacterium</taxon>
    </lineage>
</organism>
<dbReference type="RefSeq" id="WP_069583725.1">
    <property type="nucleotide sequence ID" value="NZ_LMVM01000033.1"/>
</dbReference>
<evidence type="ECO:0000313" key="2">
    <source>
        <dbReference type="Proteomes" id="UP000217784"/>
    </source>
</evidence>
<dbReference type="AlphaFoldDB" id="A0A2A2H3N7"/>
<dbReference type="EMBL" id="LMVM01000033">
    <property type="protein sequence ID" value="PAV04029.1"/>
    <property type="molecule type" value="Genomic_DNA"/>
</dbReference>
<name>A0A2A2H3N7_METBR</name>
<protein>
    <submittedName>
        <fullName evidence="1">Uncharacterized protein</fullName>
    </submittedName>
</protein>
<accession>A0A2A2H3N7</accession>
<keyword evidence="2" id="KW-1185">Reference proteome</keyword>
<sequence>MFKLTEEDIDMLKRKDQIRNEEGMQDYFEAVNKYIDTEKSKGYKGTLNTKKTYRSYYDLAVKYRNDLKCVNTGQYRIIYDVPVSTNDTNTNIANVIDYTVKFQSPFYLNDESYFNEEDESIKNFLTECKKVGLSSNMALIPFSCKDNYYYITIDNLTKEITLDTVNTAYKHINKQSNLYYQIRQAITKELRNNYDEFEHQLLSDIRRATGINKRLLSNTFKNPEKLITSKYLHIIKKEQENGSS</sequence>
<evidence type="ECO:0000313" key="1">
    <source>
        <dbReference type="EMBL" id="PAV04029.1"/>
    </source>
</evidence>
<dbReference type="Proteomes" id="UP000217784">
    <property type="component" value="Unassembled WGS sequence"/>
</dbReference>
<comment type="caution">
    <text evidence="1">The sequence shown here is derived from an EMBL/GenBank/DDBJ whole genome shotgun (WGS) entry which is preliminary data.</text>
</comment>
<reference evidence="1 2" key="1">
    <citation type="journal article" date="2017" name="BMC Genomics">
        <title>Genomic analysis of methanogenic archaea reveals a shift towards energy conservation.</title>
        <authorList>
            <person name="Gilmore S.P."/>
            <person name="Henske J.K."/>
            <person name="Sexton J.A."/>
            <person name="Solomon K.V."/>
            <person name="Seppala S."/>
            <person name="Yoo J.I."/>
            <person name="Huyett L.M."/>
            <person name="Pressman A."/>
            <person name="Cogan J.Z."/>
            <person name="Kivenson V."/>
            <person name="Peng X."/>
            <person name="Tan Y."/>
            <person name="Valentine D.L."/>
            <person name="O'Malley M.A."/>
        </authorList>
    </citation>
    <scope>NUCLEOTIDE SEQUENCE [LARGE SCALE GENOMIC DNA]</scope>
    <source>
        <strain evidence="1 2">M.o.H.</strain>
    </source>
</reference>
<proteinExistence type="predicted"/>